<evidence type="ECO:0000259" key="2">
    <source>
        <dbReference type="Pfam" id="PF01966"/>
    </source>
</evidence>
<gene>
    <name evidence="3" type="ORF">ETP43_01735</name>
</gene>
<feature type="region of interest" description="Disordered" evidence="1">
    <location>
        <begin position="211"/>
        <end position="239"/>
    </location>
</feature>
<keyword evidence="4" id="KW-1185">Reference proteome</keyword>
<protein>
    <submittedName>
        <fullName evidence="3">HDIG domain-containing protein</fullName>
    </submittedName>
</protein>
<reference evidence="3 4" key="1">
    <citation type="submission" date="2019-01" db="EMBL/GenBank/DDBJ databases">
        <title>Blautia sp. nov. KGMB01111 isolated human feces.</title>
        <authorList>
            <person name="Park J.-E."/>
            <person name="Kim J.-S."/>
            <person name="Park S.-H."/>
        </authorList>
    </citation>
    <scope>NUCLEOTIDE SEQUENCE [LARGE SCALE GENOMIC DNA]</scope>
    <source>
        <strain evidence="3 4">KGMB01111</strain>
    </source>
</reference>
<feature type="compositionally biased region" description="Basic residues" evidence="1">
    <location>
        <begin position="221"/>
        <end position="239"/>
    </location>
</feature>
<dbReference type="SUPFAM" id="SSF109604">
    <property type="entry name" value="HD-domain/PDEase-like"/>
    <property type="match status" value="1"/>
</dbReference>
<sequence length="239" mass="28479">MSGKRAKDSRENLRRKRREHTKENLEFYECIRDIVGHPAVLEMKKFYQHCDTDCYEHCLDVAYNNYKICKKLGLDARSAARGGMLHDLFLYDWREHRKETGDRLHAITHPITAYRNACKYFHLNKVEKEVITKHMWPVSVIPPRYPETYVICLTDKYCGSREIMNHYAKIIQNKYWGKPFAWFLKQIFAKVPRADLLQEMLPELVSMERAASPESSFAQQRSRRSSRWNHPSGRRPRRS</sequence>
<proteinExistence type="predicted"/>
<evidence type="ECO:0000313" key="4">
    <source>
        <dbReference type="Proteomes" id="UP000290106"/>
    </source>
</evidence>
<dbReference type="Proteomes" id="UP000290106">
    <property type="component" value="Unassembled WGS sequence"/>
</dbReference>
<organism evidence="3 4">
    <name type="scientific">Blautia faecicola</name>
    <dbReference type="NCBI Taxonomy" id="2509240"/>
    <lineage>
        <taxon>Bacteria</taxon>
        <taxon>Bacillati</taxon>
        <taxon>Bacillota</taxon>
        <taxon>Clostridia</taxon>
        <taxon>Lachnospirales</taxon>
        <taxon>Lachnospiraceae</taxon>
        <taxon>Blautia</taxon>
    </lineage>
</organism>
<dbReference type="Gene3D" id="1.10.3210.10">
    <property type="entry name" value="Hypothetical protein af1432"/>
    <property type="match status" value="1"/>
</dbReference>
<dbReference type="AlphaFoldDB" id="A0A4Q1RLH0"/>
<accession>A0A4Q1RLH0</accession>
<dbReference type="InterPro" id="IPR006675">
    <property type="entry name" value="HDIG_dom"/>
</dbReference>
<name>A0A4Q1RLH0_9FIRM</name>
<comment type="caution">
    <text evidence="3">The sequence shown here is derived from an EMBL/GenBank/DDBJ whole genome shotgun (WGS) entry which is preliminary data.</text>
</comment>
<dbReference type="OrthoDB" id="360187at2"/>
<dbReference type="InterPro" id="IPR006674">
    <property type="entry name" value="HD_domain"/>
</dbReference>
<dbReference type="EMBL" id="SDKC01000001">
    <property type="protein sequence ID" value="RXS76618.1"/>
    <property type="molecule type" value="Genomic_DNA"/>
</dbReference>
<evidence type="ECO:0000313" key="3">
    <source>
        <dbReference type="EMBL" id="RXS76618.1"/>
    </source>
</evidence>
<dbReference type="NCBIfam" id="TIGR00277">
    <property type="entry name" value="HDIG"/>
    <property type="match status" value="1"/>
</dbReference>
<feature type="domain" description="HD" evidence="2">
    <location>
        <begin position="55"/>
        <end position="131"/>
    </location>
</feature>
<dbReference type="Pfam" id="PF01966">
    <property type="entry name" value="HD"/>
    <property type="match status" value="1"/>
</dbReference>
<evidence type="ECO:0000256" key="1">
    <source>
        <dbReference type="SAM" id="MobiDB-lite"/>
    </source>
</evidence>